<evidence type="ECO:0000256" key="1">
    <source>
        <dbReference type="ARBA" id="ARBA00009437"/>
    </source>
</evidence>
<name>K0F7G9_NOCB7</name>
<dbReference type="RefSeq" id="WP_014988154.1">
    <property type="nucleotide sequence ID" value="NC_018681.1"/>
</dbReference>
<dbReference type="EMBL" id="CP003876">
    <property type="protein sequence ID" value="AFU05305.1"/>
    <property type="molecule type" value="Genomic_DNA"/>
</dbReference>
<dbReference type="Pfam" id="PF03466">
    <property type="entry name" value="LysR_substrate"/>
    <property type="match status" value="1"/>
</dbReference>
<evidence type="ECO:0000259" key="6">
    <source>
        <dbReference type="PROSITE" id="PS50931"/>
    </source>
</evidence>
<dbReference type="Gene3D" id="3.40.190.10">
    <property type="entry name" value="Periplasmic binding protein-like II"/>
    <property type="match status" value="2"/>
</dbReference>
<dbReference type="KEGG" id="nbr:O3I_036790"/>
<sequence length="322" mass="34580">MELRHLTYFLALADLRHFGRAAAAVGIRQPPFSQQIKQLEEELCVRLVDRGPRGSELTAAGKVFADHARAVLDAVERSRLETRRVARGEVGKIEIAALTSSFATVLPRVLRALRGKHPEIVAHPVEYQRTADAVQAVLDGVADVAFGRPPLSTVQGPGTLLAMPLGMEQAVVIMARDHALAGEKSVPIAALRNQKFILTPLEERFPQYFHLACAAAGFQPELAARVQGVQAVVGMVAAGQGVAVIPESAVLPGRLDVVFRPITPAVLAPPLCLIWLARDTAATTTMFSELVRHSLKLTGTPLSEHDLDRGYLVGIQAGRGSS</sequence>
<feature type="domain" description="HTH lysR-type" evidence="6">
    <location>
        <begin position="1"/>
        <end position="58"/>
    </location>
</feature>
<dbReference type="PANTHER" id="PTHR30346">
    <property type="entry name" value="TRANSCRIPTIONAL DUAL REGULATOR HCAR-RELATED"/>
    <property type="match status" value="1"/>
</dbReference>
<dbReference type="PANTHER" id="PTHR30346:SF0">
    <property type="entry name" value="HCA OPERON TRANSCRIPTIONAL ACTIVATOR HCAR"/>
    <property type="match status" value="1"/>
</dbReference>
<keyword evidence="5" id="KW-0804">Transcription</keyword>
<dbReference type="AlphaFoldDB" id="K0F7G9"/>
<dbReference type="STRING" id="1133849.O3I_036790"/>
<evidence type="ECO:0000313" key="8">
    <source>
        <dbReference type="Proteomes" id="UP000006304"/>
    </source>
</evidence>
<keyword evidence="8" id="KW-1185">Reference proteome</keyword>
<protein>
    <submittedName>
        <fullName evidence="7">LysR family transcriptional regulator</fullName>
    </submittedName>
</protein>
<accession>K0F7G9</accession>
<reference evidence="7 8" key="1">
    <citation type="journal article" date="2012" name="J. Bacteriol.">
        <title>Complete genome sequence of Nocardia brasiliensis HUJEG-1.</title>
        <authorList>
            <person name="Vera-Cabrera L."/>
            <person name="Ortiz-Lopez R."/>
            <person name="Elizondo-Gonzalez R."/>
            <person name="Perez-Maya A.A."/>
            <person name="Ocampo-Candiani J."/>
        </authorList>
    </citation>
    <scope>NUCLEOTIDE SEQUENCE [LARGE SCALE GENOMIC DNA]</scope>
    <source>
        <strain evidence="8">ATCC 700358</strain>
    </source>
</reference>
<dbReference type="InterPro" id="IPR005119">
    <property type="entry name" value="LysR_subst-bd"/>
</dbReference>
<dbReference type="PRINTS" id="PR00039">
    <property type="entry name" value="HTHLYSR"/>
</dbReference>
<dbReference type="GO" id="GO:0003700">
    <property type="term" value="F:DNA-binding transcription factor activity"/>
    <property type="evidence" value="ECO:0007669"/>
    <property type="project" value="InterPro"/>
</dbReference>
<dbReference type="GO" id="GO:0032993">
    <property type="term" value="C:protein-DNA complex"/>
    <property type="evidence" value="ECO:0007669"/>
    <property type="project" value="TreeGrafter"/>
</dbReference>
<dbReference type="InterPro" id="IPR036388">
    <property type="entry name" value="WH-like_DNA-bd_sf"/>
</dbReference>
<gene>
    <name evidence="7" type="ORF">O3I_036790</name>
</gene>
<evidence type="ECO:0000256" key="5">
    <source>
        <dbReference type="ARBA" id="ARBA00023163"/>
    </source>
</evidence>
<organism evidence="7 8">
    <name type="scientific">Nocardia brasiliensis (strain ATCC 700358 / HUJEG-1)</name>
    <dbReference type="NCBI Taxonomy" id="1133849"/>
    <lineage>
        <taxon>Bacteria</taxon>
        <taxon>Bacillati</taxon>
        <taxon>Actinomycetota</taxon>
        <taxon>Actinomycetes</taxon>
        <taxon>Mycobacteriales</taxon>
        <taxon>Nocardiaceae</taxon>
        <taxon>Nocardia</taxon>
    </lineage>
</organism>
<keyword evidence="2" id="KW-0805">Transcription regulation</keyword>
<dbReference type="InterPro" id="IPR036390">
    <property type="entry name" value="WH_DNA-bd_sf"/>
</dbReference>
<dbReference type="eggNOG" id="COG0583">
    <property type="taxonomic scope" value="Bacteria"/>
</dbReference>
<evidence type="ECO:0000313" key="7">
    <source>
        <dbReference type="EMBL" id="AFU05305.1"/>
    </source>
</evidence>
<dbReference type="FunFam" id="1.10.10.10:FF:000001">
    <property type="entry name" value="LysR family transcriptional regulator"/>
    <property type="match status" value="1"/>
</dbReference>
<dbReference type="Proteomes" id="UP000006304">
    <property type="component" value="Chromosome"/>
</dbReference>
<dbReference type="SUPFAM" id="SSF46785">
    <property type="entry name" value="Winged helix' DNA-binding domain"/>
    <property type="match status" value="1"/>
</dbReference>
<evidence type="ECO:0000256" key="4">
    <source>
        <dbReference type="ARBA" id="ARBA00023159"/>
    </source>
</evidence>
<dbReference type="HOGENOM" id="CLU_039613_6_4_11"/>
<dbReference type="PROSITE" id="PS50931">
    <property type="entry name" value="HTH_LYSR"/>
    <property type="match status" value="1"/>
</dbReference>
<proteinExistence type="inferred from homology"/>
<dbReference type="GO" id="GO:0003677">
    <property type="term" value="F:DNA binding"/>
    <property type="evidence" value="ECO:0007669"/>
    <property type="project" value="UniProtKB-KW"/>
</dbReference>
<comment type="similarity">
    <text evidence="1">Belongs to the LysR transcriptional regulatory family.</text>
</comment>
<dbReference type="Pfam" id="PF00126">
    <property type="entry name" value="HTH_1"/>
    <property type="match status" value="1"/>
</dbReference>
<dbReference type="SUPFAM" id="SSF53850">
    <property type="entry name" value="Periplasmic binding protein-like II"/>
    <property type="match status" value="1"/>
</dbReference>
<keyword evidence="4" id="KW-0010">Activator</keyword>
<evidence type="ECO:0000256" key="3">
    <source>
        <dbReference type="ARBA" id="ARBA00023125"/>
    </source>
</evidence>
<dbReference type="CDD" id="cd08414">
    <property type="entry name" value="PBP2_LTTR_aromatics_like"/>
    <property type="match status" value="1"/>
</dbReference>
<evidence type="ECO:0000256" key="2">
    <source>
        <dbReference type="ARBA" id="ARBA00023015"/>
    </source>
</evidence>
<dbReference type="Gene3D" id="1.10.10.10">
    <property type="entry name" value="Winged helix-like DNA-binding domain superfamily/Winged helix DNA-binding domain"/>
    <property type="match status" value="1"/>
</dbReference>
<keyword evidence="3" id="KW-0238">DNA-binding</keyword>
<dbReference type="InterPro" id="IPR000847">
    <property type="entry name" value="LysR_HTH_N"/>
</dbReference>